<feature type="region of interest" description="Disordered" evidence="1">
    <location>
        <begin position="72"/>
        <end position="115"/>
    </location>
</feature>
<accession>A0AAV2AB56</accession>
<dbReference type="AlphaFoldDB" id="A0AAV2AB56"/>
<sequence>MRVEKIIIKRSEEVETGANRKQGCLRPNPALPNDFNVGLHLFLVRRTIVLQAAAADCEDLLTPFCGFLPPSRLGRRSSRTSTLGGKKHPERAVKAPNSTVPRVSHEGPRTYKSGG</sequence>
<dbReference type="EMBL" id="CAXIEN010000141">
    <property type="protein sequence ID" value="CAL1281210.1"/>
    <property type="molecule type" value="Genomic_DNA"/>
</dbReference>
<evidence type="ECO:0000256" key="1">
    <source>
        <dbReference type="SAM" id="MobiDB-lite"/>
    </source>
</evidence>
<keyword evidence="3" id="KW-1185">Reference proteome</keyword>
<proteinExistence type="predicted"/>
<reference evidence="2 3" key="1">
    <citation type="submission" date="2024-04" db="EMBL/GenBank/DDBJ databases">
        <authorList>
            <person name="Rising A."/>
            <person name="Reimegard J."/>
            <person name="Sonavane S."/>
            <person name="Akerstrom W."/>
            <person name="Nylinder S."/>
            <person name="Hedman E."/>
            <person name="Kallberg Y."/>
        </authorList>
    </citation>
    <scope>NUCLEOTIDE SEQUENCE [LARGE SCALE GENOMIC DNA]</scope>
</reference>
<gene>
    <name evidence="2" type="ORF">LARSCL_LOCUS11442</name>
</gene>
<dbReference type="Proteomes" id="UP001497382">
    <property type="component" value="Unassembled WGS sequence"/>
</dbReference>
<evidence type="ECO:0000313" key="3">
    <source>
        <dbReference type="Proteomes" id="UP001497382"/>
    </source>
</evidence>
<comment type="caution">
    <text evidence="2">The sequence shown here is derived from an EMBL/GenBank/DDBJ whole genome shotgun (WGS) entry which is preliminary data.</text>
</comment>
<protein>
    <submittedName>
        <fullName evidence="2">Uncharacterized protein</fullName>
    </submittedName>
</protein>
<organism evidence="2 3">
    <name type="scientific">Larinioides sclopetarius</name>
    <dbReference type="NCBI Taxonomy" id="280406"/>
    <lineage>
        <taxon>Eukaryota</taxon>
        <taxon>Metazoa</taxon>
        <taxon>Ecdysozoa</taxon>
        <taxon>Arthropoda</taxon>
        <taxon>Chelicerata</taxon>
        <taxon>Arachnida</taxon>
        <taxon>Araneae</taxon>
        <taxon>Araneomorphae</taxon>
        <taxon>Entelegynae</taxon>
        <taxon>Araneoidea</taxon>
        <taxon>Araneidae</taxon>
        <taxon>Larinioides</taxon>
    </lineage>
</organism>
<evidence type="ECO:0000313" key="2">
    <source>
        <dbReference type="EMBL" id="CAL1281210.1"/>
    </source>
</evidence>
<name>A0AAV2AB56_9ARAC</name>